<gene>
    <name evidence="6" type="ORF">MS3_02284</name>
</gene>
<keyword evidence="3" id="KW-0970">Cilium biogenesis/degradation</keyword>
<dbReference type="STRING" id="6185.A0A094ZHT9"/>
<dbReference type="InterPro" id="IPR010796">
    <property type="entry name" value="C2_B9-type_dom"/>
</dbReference>
<dbReference type="PANTHER" id="PTHR12968:SF4">
    <property type="entry name" value="TECTONIC-LIKE COMPLEX MEMBER MKS1"/>
    <property type="match status" value="1"/>
</dbReference>
<proteinExistence type="predicted"/>
<dbReference type="EMBL" id="KL250587">
    <property type="protein sequence ID" value="KGB34085.1"/>
    <property type="molecule type" value="Genomic_DNA"/>
</dbReference>
<reference evidence="6" key="1">
    <citation type="journal article" date="2012" name="Nat. Genet.">
        <title>Whole-genome sequence of Schistosoma haematobium.</title>
        <authorList>
            <person name="Young N.D."/>
            <person name="Jex A.R."/>
            <person name="Li B."/>
            <person name="Liu S."/>
            <person name="Yang L."/>
            <person name="Xiong Z."/>
            <person name="Li Y."/>
            <person name="Cantacessi C."/>
            <person name="Hall R.S."/>
            <person name="Xu X."/>
            <person name="Chen F."/>
            <person name="Wu X."/>
            <person name="Zerlotini A."/>
            <person name="Oliveira G."/>
            <person name="Hofmann A."/>
            <person name="Zhang G."/>
            <person name="Fang X."/>
            <person name="Kang Y."/>
            <person name="Campbell B.E."/>
            <person name="Loukas A."/>
            <person name="Ranganathan S."/>
            <person name="Rollinson D."/>
            <person name="Rinaldi G."/>
            <person name="Brindley P.J."/>
            <person name="Yang H."/>
            <person name="Wang J."/>
            <person name="Wang J."/>
            <person name="Gasser R.B."/>
        </authorList>
    </citation>
    <scope>NUCLEOTIDE SEQUENCE [LARGE SCALE GENOMIC DNA]</scope>
</reference>
<accession>A0A094ZHT9</accession>
<evidence type="ECO:0000256" key="3">
    <source>
        <dbReference type="ARBA" id="ARBA00022794"/>
    </source>
</evidence>
<keyword evidence="2" id="KW-0963">Cytoplasm</keyword>
<comment type="subcellular location">
    <subcellularLocation>
        <location evidence="1">Cytoplasm</location>
        <location evidence="1">Cytoskeleton</location>
        <location evidence="1">Cilium basal body</location>
    </subcellularLocation>
</comment>
<dbReference type="GO" id="GO:0060271">
    <property type="term" value="P:cilium assembly"/>
    <property type="evidence" value="ECO:0007669"/>
    <property type="project" value="TreeGrafter"/>
</dbReference>
<organism evidence="6">
    <name type="scientific">Schistosoma haematobium</name>
    <name type="common">Blood fluke</name>
    <dbReference type="NCBI Taxonomy" id="6185"/>
    <lineage>
        <taxon>Eukaryota</taxon>
        <taxon>Metazoa</taxon>
        <taxon>Spiralia</taxon>
        <taxon>Lophotrochozoa</taxon>
        <taxon>Platyhelminthes</taxon>
        <taxon>Trematoda</taxon>
        <taxon>Digenea</taxon>
        <taxon>Strigeidida</taxon>
        <taxon>Schistosomatoidea</taxon>
        <taxon>Schistosomatidae</taxon>
        <taxon>Schistosoma</taxon>
    </lineage>
</organism>
<name>A0A094ZHT9_SCHHA</name>
<evidence type="ECO:0000256" key="5">
    <source>
        <dbReference type="ARBA" id="ARBA00023273"/>
    </source>
</evidence>
<keyword evidence="4" id="KW-0206">Cytoskeleton</keyword>
<dbReference type="PROSITE" id="PS51381">
    <property type="entry name" value="C2_B9"/>
    <property type="match status" value="1"/>
</dbReference>
<keyword evidence="5" id="KW-0966">Cell projection</keyword>
<dbReference type="GO" id="GO:0036038">
    <property type="term" value="C:MKS complex"/>
    <property type="evidence" value="ECO:0007669"/>
    <property type="project" value="TreeGrafter"/>
</dbReference>
<evidence type="ECO:0000313" key="6">
    <source>
        <dbReference type="EMBL" id="KGB34085.1"/>
    </source>
</evidence>
<protein>
    <submittedName>
        <fullName evidence="6">Meckel syndrome type 1 protein-like protein</fullName>
    </submittedName>
</protein>
<evidence type="ECO:0000256" key="2">
    <source>
        <dbReference type="ARBA" id="ARBA00022490"/>
    </source>
</evidence>
<evidence type="ECO:0000256" key="1">
    <source>
        <dbReference type="ARBA" id="ARBA00004120"/>
    </source>
</evidence>
<dbReference type="PANTHER" id="PTHR12968">
    <property type="entry name" value="B9 DOMAIN-CONTAINING"/>
    <property type="match status" value="1"/>
</dbReference>
<dbReference type="AlphaFoldDB" id="A0A094ZHT9"/>
<sequence>MPTNEMLLEFPPDYYRYVSHLPTRITQEMYIMADLSSDIPNDAADLSPLYMGNEEILCKITIDSNGLLRCKPDFTRGSVKYRIKSKQKVGATNFENPGLYVQYYLELPQNWKAYDHKLLCGSSQIASIKNYGNEEIIMFSHPIEFDLTYKPEISIDLTKGPVSIWPTLYFEVQSLDFWTRSRTEGYGFTELPRIAGAHSIVVSCWRPVGDSVVEELRRFFIGGTCQLEDPTFAKIPGSFEVYLEDKGNNLDRRSR</sequence>
<evidence type="ECO:0000256" key="4">
    <source>
        <dbReference type="ARBA" id="ARBA00023212"/>
    </source>
</evidence>
<dbReference type="Pfam" id="PF07162">
    <property type="entry name" value="B9-C2"/>
    <property type="match status" value="1"/>
</dbReference>